<dbReference type="EMBL" id="JAFBCF010000001">
    <property type="protein sequence ID" value="MBM7800543.1"/>
    <property type="molecule type" value="Genomic_DNA"/>
</dbReference>
<evidence type="ECO:0000259" key="3">
    <source>
        <dbReference type="PROSITE" id="PS50093"/>
    </source>
</evidence>
<dbReference type="SMART" id="SM00089">
    <property type="entry name" value="PKD"/>
    <property type="match status" value="1"/>
</dbReference>
<feature type="region of interest" description="Disordered" evidence="1">
    <location>
        <begin position="1"/>
        <end position="28"/>
    </location>
</feature>
<gene>
    <name evidence="4" type="ORF">JOE57_003464</name>
</gene>
<feature type="transmembrane region" description="Helical" evidence="2">
    <location>
        <begin position="163"/>
        <end position="186"/>
    </location>
</feature>
<name>A0ABS2RP65_9ACTN</name>
<dbReference type="InterPro" id="IPR013783">
    <property type="entry name" value="Ig-like_fold"/>
</dbReference>
<evidence type="ECO:0000313" key="5">
    <source>
        <dbReference type="Proteomes" id="UP000704762"/>
    </source>
</evidence>
<accession>A0ABS2RP65</accession>
<protein>
    <submittedName>
        <fullName evidence="4">PKD repeat protein</fullName>
    </submittedName>
</protein>
<feature type="domain" description="PKD" evidence="3">
    <location>
        <begin position="193"/>
        <end position="280"/>
    </location>
</feature>
<organism evidence="4 5">
    <name type="scientific">Microlunatus panaciterrae</name>
    <dbReference type="NCBI Taxonomy" id="400768"/>
    <lineage>
        <taxon>Bacteria</taxon>
        <taxon>Bacillati</taxon>
        <taxon>Actinomycetota</taxon>
        <taxon>Actinomycetes</taxon>
        <taxon>Propionibacteriales</taxon>
        <taxon>Propionibacteriaceae</taxon>
        <taxon>Microlunatus</taxon>
    </lineage>
</organism>
<dbReference type="Pfam" id="PF18911">
    <property type="entry name" value="PKD_4"/>
    <property type="match status" value="1"/>
</dbReference>
<reference evidence="4 5" key="1">
    <citation type="submission" date="2021-01" db="EMBL/GenBank/DDBJ databases">
        <title>Sequencing the genomes of 1000 actinobacteria strains.</title>
        <authorList>
            <person name="Klenk H.-P."/>
        </authorList>
    </citation>
    <scope>NUCLEOTIDE SEQUENCE [LARGE SCALE GENOMIC DNA]</scope>
    <source>
        <strain evidence="4 5">DSM 18662</strain>
    </source>
</reference>
<evidence type="ECO:0000313" key="4">
    <source>
        <dbReference type="EMBL" id="MBM7800543.1"/>
    </source>
</evidence>
<dbReference type="PROSITE" id="PS50093">
    <property type="entry name" value="PKD"/>
    <property type="match status" value="1"/>
</dbReference>
<dbReference type="InterPro" id="IPR035986">
    <property type="entry name" value="PKD_dom_sf"/>
</dbReference>
<keyword evidence="2" id="KW-1133">Transmembrane helix</keyword>
<dbReference type="Proteomes" id="UP000704762">
    <property type="component" value="Unassembled WGS sequence"/>
</dbReference>
<keyword evidence="5" id="KW-1185">Reference proteome</keyword>
<dbReference type="InterPro" id="IPR022409">
    <property type="entry name" value="PKD/Chitinase_dom"/>
</dbReference>
<dbReference type="SUPFAM" id="SSF49299">
    <property type="entry name" value="PKD domain"/>
    <property type="match status" value="1"/>
</dbReference>
<dbReference type="InterPro" id="IPR000601">
    <property type="entry name" value="PKD_dom"/>
</dbReference>
<keyword evidence="2" id="KW-0812">Transmembrane</keyword>
<dbReference type="CDD" id="cd00146">
    <property type="entry name" value="PKD"/>
    <property type="match status" value="1"/>
</dbReference>
<keyword evidence="2" id="KW-0472">Membrane</keyword>
<sequence>MDGSAKGCELGPGDVPRTAAGPEDLGADPSVNAADPFAVTASAPEILLGPNRRGEAAFTVTNLTGRPVRVRMMPRGRDGAKDDWMSVLVGTAEVPMAEVPMGMGATATVNVRIAVPTDIGAGPYTLVLEVVAEDDTERPVIGQSVAFTVPADSGPRNAHHLPWAIMAIGAGALILTGLAIALALGLRHPNQPPTAHLVVSATSLTVGETLTADGSASTDDTAIRTYTIDWGDQQPAAHEPKATHTYAHPGSYTVTLTVGDGKLRATAAHQVSVTLPPPAVTGSEDFTVSAHADAGSGGHCVTILNEHRLQPGWQIDRDKGDPGHAGVTQISLEMNRQAERSLMAYDYQPDGDNAVKVTGWICSNGLWGSEAIFNARYRVWTIKS</sequence>
<dbReference type="Gene3D" id="2.60.40.10">
    <property type="entry name" value="Immunoglobulins"/>
    <property type="match status" value="1"/>
</dbReference>
<evidence type="ECO:0000256" key="2">
    <source>
        <dbReference type="SAM" id="Phobius"/>
    </source>
</evidence>
<evidence type="ECO:0000256" key="1">
    <source>
        <dbReference type="SAM" id="MobiDB-lite"/>
    </source>
</evidence>
<proteinExistence type="predicted"/>
<comment type="caution">
    <text evidence="4">The sequence shown here is derived from an EMBL/GenBank/DDBJ whole genome shotgun (WGS) entry which is preliminary data.</text>
</comment>